<dbReference type="SUPFAM" id="SSF141868">
    <property type="entry name" value="EAL domain-like"/>
    <property type="match status" value="1"/>
</dbReference>
<keyword evidence="1" id="KW-1133">Transmembrane helix</keyword>
<evidence type="ECO:0000313" key="4">
    <source>
        <dbReference type="EMBL" id="MDO8106985.1"/>
    </source>
</evidence>
<dbReference type="SMART" id="SM00052">
    <property type="entry name" value="EAL"/>
    <property type="match status" value="1"/>
</dbReference>
<dbReference type="PANTHER" id="PTHR44757:SF2">
    <property type="entry name" value="BIOFILM ARCHITECTURE MAINTENANCE PROTEIN MBAA"/>
    <property type="match status" value="1"/>
</dbReference>
<dbReference type="Pfam" id="PF00990">
    <property type="entry name" value="GGDEF"/>
    <property type="match status" value="1"/>
</dbReference>
<dbReference type="NCBIfam" id="TIGR00254">
    <property type="entry name" value="GGDEF"/>
    <property type="match status" value="1"/>
</dbReference>
<feature type="domain" description="EAL" evidence="2">
    <location>
        <begin position="464"/>
        <end position="714"/>
    </location>
</feature>
<keyword evidence="1" id="KW-0472">Membrane</keyword>
<dbReference type="InterPro" id="IPR001633">
    <property type="entry name" value="EAL_dom"/>
</dbReference>
<feature type="transmembrane region" description="Helical" evidence="1">
    <location>
        <begin position="116"/>
        <end position="135"/>
    </location>
</feature>
<feature type="transmembrane region" description="Helical" evidence="1">
    <location>
        <begin position="46"/>
        <end position="63"/>
    </location>
</feature>
<dbReference type="SUPFAM" id="SSF55073">
    <property type="entry name" value="Nucleotide cyclase"/>
    <property type="match status" value="1"/>
</dbReference>
<sequence length="719" mass="75823">MTVSGPTLVDPDGAPRLVRRLEPWTLLALAVHAVAVEAVSSWSVEAVAAIAVLGVLGGLGLAGWQSRSAVLIRFVSVLTLTFLLMAHEGPGAGYFLLWSFVIAAVYPLVLAGRVGVLAVVAVPVAYLGLVPLGAADGPWQVSTVRAVALLLIGLVVHAATDGFRAAAAQRAEAMAVLDAFADTMPVGMTLLDLGLRFRRVNPVFAQLCDVSSDALLDRPAEDLAPSVPGLVHHLERVRDGHQAPPLEVHSAGRWWTLQIFPVTGPAGRIGVGVAAIDITAQRESARALAHSATHDSLTGLPNRALFGDRLGMEVARAARRGEPIAVLFCDLDRFKDLNDSLGHAAGDELLRVAGERLAAAVRTGDTVARLGGDEFAVLCTEVADTAAAVAVGERIRELLREPMRIGSRDVTATMSIGLTAGIPHVGAAQQLLADADVAMYAAKDAGRDRVVVFDAEHRTGARQRFEVHAALRGAVERGEISVAYQPIVDLGTHRVTGLEALARWNRGGAPVSPSVFIPMAEDLGLIEHLGNQVARRATEDVQRWRAELYPDLVVSVNLSVRQLAVPGSVRALARLLDESGLAPTALRVEVTESALMADVAAGVERLDQLRELGVRIALDDFGTGYSSLALLRDLPVDVIKIDRSFAQRLPDETAMVAFIVDLARTIGATTVVEGVETPEQLAVLAPLGCDAVQGFLLGRPTSADAVPALLADGPAWPAS</sequence>
<organism evidence="4 5">
    <name type="scientific">Actinotalea lenta</name>
    <dbReference type="NCBI Taxonomy" id="3064654"/>
    <lineage>
        <taxon>Bacteria</taxon>
        <taxon>Bacillati</taxon>
        <taxon>Actinomycetota</taxon>
        <taxon>Actinomycetes</taxon>
        <taxon>Micrococcales</taxon>
        <taxon>Cellulomonadaceae</taxon>
        <taxon>Actinotalea</taxon>
    </lineage>
</organism>
<dbReference type="InterPro" id="IPR052155">
    <property type="entry name" value="Biofilm_reg_signaling"/>
</dbReference>
<feature type="transmembrane region" description="Helical" evidence="1">
    <location>
        <begin position="92"/>
        <end position="109"/>
    </location>
</feature>
<reference evidence="4 5" key="1">
    <citation type="submission" date="2023-07" db="EMBL/GenBank/DDBJ databases">
        <title>Description of novel actinomycetes strains, isolated from tidal flat sediment.</title>
        <authorList>
            <person name="Lu C."/>
        </authorList>
    </citation>
    <scope>NUCLEOTIDE SEQUENCE [LARGE SCALE GENOMIC DNA]</scope>
    <source>
        <strain evidence="4 5">SYSU T00b441</strain>
    </source>
</reference>
<dbReference type="Gene3D" id="3.30.70.270">
    <property type="match status" value="1"/>
</dbReference>
<feature type="transmembrane region" description="Helical" evidence="1">
    <location>
        <begin position="70"/>
        <end position="86"/>
    </location>
</feature>
<comment type="caution">
    <text evidence="4">The sequence shown here is derived from an EMBL/GenBank/DDBJ whole genome shotgun (WGS) entry which is preliminary data.</text>
</comment>
<dbReference type="InterPro" id="IPR013656">
    <property type="entry name" value="PAS_4"/>
</dbReference>
<dbReference type="PROSITE" id="PS50883">
    <property type="entry name" value="EAL"/>
    <property type="match status" value="1"/>
</dbReference>
<dbReference type="Gene3D" id="3.20.20.450">
    <property type="entry name" value="EAL domain"/>
    <property type="match status" value="1"/>
</dbReference>
<feature type="domain" description="GGDEF" evidence="3">
    <location>
        <begin position="322"/>
        <end position="455"/>
    </location>
</feature>
<dbReference type="InterPro" id="IPR035919">
    <property type="entry name" value="EAL_sf"/>
</dbReference>
<evidence type="ECO:0000259" key="3">
    <source>
        <dbReference type="PROSITE" id="PS50887"/>
    </source>
</evidence>
<dbReference type="Pfam" id="PF08448">
    <property type="entry name" value="PAS_4"/>
    <property type="match status" value="1"/>
</dbReference>
<keyword evidence="5" id="KW-1185">Reference proteome</keyword>
<dbReference type="PANTHER" id="PTHR44757">
    <property type="entry name" value="DIGUANYLATE CYCLASE DGCP"/>
    <property type="match status" value="1"/>
</dbReference>
<dbReference type="CDD" id="cd01949">
    <property type="entry name" value="GGDEF"/>
    <property type="match status" value="1"/>
</dbReference>
<protein>
    <submittedName>
        <fullName evidence="4">EAL domain-containing protein</fullName>
    </submittedName>
</protein>
<dbReference type="CDD" id="cd01948">
    <property type="entry name" value="EAL"/>
    <property type="match status" value="1"/>
</dbReference>
<evidence type="ECO:0000259" key="2">
    <source>
        <dbReference type="PROSITE" id="PS50883"/>
    </source>
</evidence>
<dbReference type="SUPFAM" id="SSF55785">
    <property type="entry name" value="PYP-like sensor domain (PAS domain)"/>
    <property type="match status" value="1"/>
</dbReference>
<dbReference type="Pfam" id="PF00563">
    <property type="entry name" value="EAL"/>
    <property type="match status" value="1"/>
</dbReference>
<dbReference type="InterPro" id="IPR043128">
    <property type="entry name" value="Rev_trsase/Diguanyl_cyclase"/>
</dbReference>
<evidence type="ECO:0000256" key="1">
    <source>
        <dbReference type="SAM" id="Phobius"/>
    </source>
</evidence>
<keyword evidence="1" id="KW-0812">Transmembrane</keyword>
<dbReference type="InterPro" id="IPR035965">
    <property type="entry name" value="PAS-like_dom_sf"/>
</dbReference>
<dbReference type="RefSeq" id="WP_304600622.1">
    <property type="nucleotide sequence ID" value="NZ_JAUQYO010000001.1"/>
</dbReference>
<dbReference type="EMBL" id="JAUQYP010000001">
    <property type="protein sequence ID" value="MDO8106985.1"/>
    <property type="molecule type" value="Genomic_DNA"/>
</dbReference>
<dbReference type="SMART" id="SM00267">
    <property type="entry name" value="GGDEF"/>
    <property type="match status" value="1"/>
</dbReference>
<dbReference type="InterPro" id="IPR029787">
    <property type="entry name" value="Nucleotide_cyclase"/>
</dbReference>
<proteinExistence type="predicted"/>
<dbReference type="Gene3D" id="3.30.450.20">
    <property type="entry name" value="PAS domain"/>
    <property type="match status" value="1"/>
</dbReference>
<dbReference type="PROSITE" id="PS50887">
    <property type="entry name" value="GGDEF"/>
    <property type="match status" value="1"/>
</dbReference>
<name>A0ABT9D7Y5_9CELL</name>
<gene>
    <name evidence="4" type="ORF">Q6348_07210</name>
</gene>
<dbReference type="InterPro" id="IPR000160">
    <property type="entry name" value="GGDEF_dom"/>
</dbReference>
<dbReference type="Proteomes" id="UP001232536">
    <property type="component" value="Unassembled WGS sequence"/>
</dbReference>
<accession>A0ABT9D7Y5</accession>
<evidence type="ECO:0000313" key="5">
    <source>
        <dbReference type="Proteomes" id="UP001232536"/>
    </source>
</evidence>